<reference evidence="1 2" key="1">
    <citation type="journal article" date="2015" name="Genome Biol. Evol.">
        <title>Phylogenomic analyses indicate that early fungi evolved digesting cell walls of algal ancestors of land plants.</title>
        <authorList>
            <person name="Chang Y."/>
            <person name="Wang S."/>
            <person name="Sekimoto S."/>
            <person name="Aerts A.L."/>
            <person name="Choi C."/>
            <person name="Clum A."/>
            <person name="LaButti K.M."/>
            <person name="Lindquist E.A."/>
            <person name="Yee Ngan C."/>
            <person name="Ohm R.A."/>
            <person name="Salamov A.A."/>
            <person name="Grigoriev I.V."/>
            <person name="Spatafora J.W."/>
            <person name="Berbee M.L."/>
        </authorList>
    </citation>
    <scope>NUCLEOTIDE SEQUENCE [LARGE SCALE GENOMIC DNA]</scope>
    <source>
        <strain evidence="1 2">JEL478</strain>
    </source>
</reference>
<protein>
    <submittedName>
        <fullName evidence="1">Uncharacterized protein</fullName>
    </submittedName>
</protein>
<gene>
    <name evidence="1" type="ORF">M427DRAFT_57196</name>
</gene>
<dbReference type="Proteomes" id="UP000070544">
    <property type="component" value="Unassembled WGS sequence"/>
</dbReference>
<keyword evidence="2" id="KW-1185">Reference proteome</keyword>
<accession>A0A139AED3</accession>
<evidence type="ECO:0000313" key="2">
    <source>
        <dbReference type="Proteomes" id="UP000070544"/>
    </source>
</evidence>
<name>A0A139AED3_GONPJ</name>
<dbReference type="AlphaFoldDB" id="A0A139AED3"/>
<organism evidence="1 2">
    <name type="scientific">Gonapodya prolifera (strain JEL478)</name>
    <name type="common">Monoblepharis prolifera</name>
    <dbReference type="NCBI Taxonomy" id="1344416"/>
    <lineage>
        <taxon>Eukaryota</taxon>
        <taxon>Fungi</taxon>
        <taxon>Fungi incertae sedis</taxon>
        <taxon>Chytridiomycota</taxon>
        <taxon>Chytridiomycota incertae sedis</taxon>
        <taxon>Monoblepharidomycetes</taxon>
        <taxon>Monoblepharidales</taxon>
        <taxon>Gonapodyaceae</taxon>
        <taxon>Gonapodya</taxon>
    </lineage>
</organism>
<proteinExistence type="predicted"/>
<evidence type="ECO:0000313" key="1">
    <source>
        <dbReference type="EMBL" id="KXS14783.1"/>
    </source>
</evidence>
<sequence length="158" mass="17417">MPTHREHGRCCSCSKTPGPSPLCRLYCALPVRIAQLVPQDVWYRSATSYANCRERFGGVSELHGWSSFSEPVDISPILARQTCGFLATTPIGVELVDQIQQEVGALKVMHADAMKVPGHPPLVSKPVLDQSLENMYYLIIAFMALVKTTGTFPRPFIA</sequence>
<dbReference type="EMBL" id="KQ965766">
    <property type="protein sequence ID" value="KXS14783.1"/>
    <property type="molecule type" value="Genomic_DNA"/>
</dbReference>